<proteinExistence type="predicted"/>
<dbReference type="Proteomes" id="UP001174694">
    <property type="component" value="Unassembled WGS sequence"/>
</dbReference>
<reference evidence="2" key="1">
    <citation type="submission" date="2022-07" db="EMBL/GenBank/DDBJ databases">
        <title>Fungi with potential for degradation of polypropylene.</title>
        <authorList>
            <person name="Gostincar C."/>
        </authorList>
    </citation>
    <scope>NUCLEOTIDE SEQUENCE</scope>
    <source>
        <strain evidence="2">EXF-13308</strain>
    </source>
</reference>
<keyword evidence="3" id="KW-1185">Reference proteome</keyword>
<dbReference type="PANTHER" id="PTHR46411">
    <property type="entry name" value="FAMILY ATPASE, PUTATIVE-RELATED"/>
    <property type="match status" value="1"/>
</dbReference>
<dbReference type="InterPro" id="IPR027417">
    <property type="entry name" value="P-loop_NTPase"/>
</dbReference>
<protein>
    <submittedName>
        <fullName evidence="2">P-loop containing nucleoside triphosphate hydrolase protein</fullName>
    </submittedName>
</protein>
<evidence type="ECO:0000313" key="2">
    <source>
        <dbReference type="EMBL" id="KAJ9157364.1"/>
    </source>
</evidence>
<dbReference type="PANTHER" id="PTHR46411:SF3">
    <property type="entry name" value="AAA+ ATPASE DOMAIN-CONTAINING PROTEIN"/>
    <property type="match status" value="1"/>
</dbReference>
<dbReference type="AlphaFoldDB" id="A0AA38S6Z8"/>
<dbReference type="EMBL" id="JANBVO010000001">
    <property type="protein sequence ID" value="KAJ9157364.1"/>
    <property type="molecule type" value="Genomic_DNA"/>
</dbReference>
<dbReference type="SMART" id="SM00382">
    <property type="entry name" value="AAA"/>
    <property type="match status" value="1"/>
</dbReference>
<dbReference type="InterPro" id="IPR003593">
    <property type="entry name" value="AAA+_ATPase"/>
</dbReference>
<accession>A0AA38S6Z8</accession>
<comment type="caution">
    <text evidence="2">The sequence shown here is derived from an EMBL/GenBank/DDBJ whole genome shotgun (WGS) entry which is preliminary data.</text>
</comment>
<dbReference type="Pfam" id="PF00004">
    <property type="entry name" value="AAA"/>
    <property type="match status" value="1"/>
</dbReference>
<organism evidence="2 3">
    <name type="scientific">Pleurostoma richardsiae</name>
    <dbReference type="NCBI Taxonomy" id="41990"/>
    <lineage>
        <taxon>Eukaryota</taxon>
        <taxon>Fungi</taxon>
        <taxon>Dikarya</taxon>
        <taxon>Ascomycota</taxon>
        <taxon>Pezizomycotina</taxon>
        <taxon>Sordariomycetes</taxon>
        <taxon>Sordariomycetidae</taxon>
        <taxon>Calosphaeriales</taxon>
        <taxon>Pleurostomataceae</taxon>
        <taxon>Pleurostoma</taxon>
    </lineage>
</organism>
<gene>
    <name evidence="2" type="ORF">NKR23_g738</name>
</gene>
<dbReference type="CDD" id="cd19481">
    <property type="entry name" value="RecA-like_protease"/>
    <property type="match status" value="1"/>
</dbReference>
<name>A0AA38S6Z8_9PEZI</name>
<dbReference type="Gene3D" id="3.40.50.300">
    <property type="entry name" value="P-loop containing nucleotide triphosphate hydrolases"/>
    <property type="match status" value="1"/>
</dbReference>
<sequence length="469" mass="53292">MDPNDTTQDSPEPPYLPPLQFLQSPQVDVGVNCIKVREPAASQSALVLVTDVVDDDDGFAHTELEIQSLYMKEAIKQCVPSFAGLDIERKSILLHDEPRCLFHHRDALIKYHQHCADNNRRDAALHVKFLLDYMFNTLSSDIRHFTQFMDNPLMQPALDYFSLWMAFVPGELFAGFTKHHYAQYAGVAELLSDNRNLSSDGEEDWFPQRSTKVNGRIIIDGKACYEARPSLEPCLLTTEKWFRTELGQHLKMSDEEYMICSDVAAGYSLEQKKWGFFSVDSIQDIEFNDDAFDSLIIQEDSKKMMLALVKSHAEGELAFDDVIKGKGKGLIFLLYGEPGTGKTLTAESIADYTRMPLLRMDAAILGLNMTEVQENLASTFSTAERWNAITLLDEADVFLEQRRLADMERNRLVAAFLQVLEYFSGIIFLTTNRIDFFDKAFKTFLLGLVSKSALKYFIEVSSIHSQETI</sequence>
<dbReference type="InterPro" id="IPR003959">
    <property type="entry name" value="ATPase_AAA_core"/>
</dbReference>
<dbReference type="GO" id="GO:0005524">
    <property type="term" value="F:ATP binding"/>
    <property type="evidence" value="ECO:0007669"/>
    <property type="project" value="InterPro"/>
</dbReference>
<dbReference type="GO" id="GO:0016887">
    <property type="term" value="F:ATP hydrolysis activity"/>
    <property type="evidence" value="ECO:0007669"/>
    <property type="project" value="InterPro"/>
</dbReference>
<keyword evidence="2" id="KW-0378">Hydrolase</keyword>
<dbReference type="SUPFAM" id="SSF52540">
    <property type="entry name" value="P-loop containing nucleoside triphosphate hydrolases"/>
    <property type="match status" value="1"/>
</dbReference>
<evidence type="ECO:0000313" key="3">
    <source>
        <dbReference type="Proteomes" id="UP001174694"/>
    </source>
</evidence>
<feature type="domain" description="AAA+ ATPase" evidence="1">
    <location>
        <begin position="328"/>
        <end position="452"/>
    </location>
</feature>
<evidence type="ECO:0000259" key="1">
    <source>
        <dbReference type="SMART" id="SM00382"/>
    </source>
</evidence>